<dbReference type="Proteomes" id="UP000176389">
    <property type="component" value="Unassembled WGS sequence"/>
</dbReference>
<accession>A0A1G1WDJ3</accession>
<feature type="site" description="Interaction with DNA" evidence="10">
    <location>
        <position position="160"/>
    </location>
</feature>
<feature type="site" description="Interaction with DNA" evidence="10">
    <location>
        <position position="145"/>
    </location>
</feature>
<organism evidence="13 14">
    <name type="scientific">Candidatus Woykebacteria bacterium RBG_16_43_9</name>
    <dbReference type="NCBI Taxonomy" id="1802596"/>
    <lineage>
        <taxon>Bacteria</taxon>
        <taxon>Candidatus Woykeibacteriota</taxon>
    </lineage>
</organism>
<evidence type="ECO:0000256" key="8">
    <source>
        <dbReference type="ARBA" id="ARBA00023125"/>
    </source>
</evidence>
<dbReference type="Gene3D" id="1.10.290.10">
    <property type="entry name" value="Topoisomerase I, domain 4"/>
    <property type="match status" value="1"/>
</dbReference>
<dbReference type="InterPro" id="IPR013824">
    <property type="entry name" value="Topo_IA_cen_sub1"/>
</dbReference>
<dbReference type="PROSITE" id="PS52039">
    <property type="entry name" value="TOPO_IA_2"/>
    <property type="match status" value="1"/>
</dbReference>
<comment type="function">
    <text evidence="10">Releases the supercoiling and torsional tension of DNA, which is introduced during the DNA replication and transcription, by transiently cleaving and rejoining one strand of the DNA duplex. Introduces a single-strand break via transesterification at a target site in duplex DNA. The scissile phosphodiester is attacked by the catalytic tyrosine of the enzyme, resulting in the formation of a DNA-(5'-phosphotyrosyl)-enzyme intermediate and the expulsion of a 3'-OH DNA strand. The free DNA strand then undergoes passage around the unbroken strand, thus removing DNA supercoils. Finally, in the religation step, the DNA 3'-OH attacks the covalent intermediate to expel the active-site tyrosine and restore the DNA phosphodiester backbone.</text>
</comment>
<keyword evidence="6" id="KW-0460">Magnesium</keyword>
<evidence type="ECO:0000313" key="14">
    <source>
        <dbReference type="Proteomes" id="UP000176389"/>
    </source>
</evidence>
<evidence type="ECO:0000256" key="7">
    <source>
        <dbReference type="ARBA" id="ARBA00023029"/>
    </source>
</evidence>
<dbReference type="Pfam" id="PF01131">
    <property type="entry name" value="Topoisom_bac"/>
    <property type="match status" value="1"/>
</dbReference>
<dbReference type="InterPro" id="IPR023406">
    <property type="entry name" value="Topo_IA_AS"/>
</dbReference>
<dbReference type="InterPro" id="IPR013498">
    <property type="entry name" value="Topo_IA_Znf"/>
</dbReference>
<gene>
    <name evidence="10" type="primary">topA</name>
    <name evidence="13" type="ORF">A2Z11_01110</name>
</gene>
<dbReference type="PROSITE" id="PS50880">
    <property type="entry name" value="TOPRIM"/>
    <property type="match status" value="1"/>
</dbReference>
<keyword evidence="7 10" id="KW-0799">Topoisomerase</keyword>
<dbReference type="SMART" id="SM00436">
    <property type="entry name" value="TOP1Bc"/>
    <property type="match status" value="1"/>
</dbReference>
<dbReference type="HAMAP" id="MF_00952">
    <property type="entry name" value="Topoisom_1_prok"/>
    <property type="match status" value="1"/>
</dbReference>
<feature type="domain" description="Topo IA-type catalytic" evidence="12">
    <location>
        <begin position="134"/>
        <end position="586"/>
    </location>
</feature>
<dbReference type="Pfam" id="PF01751">
    <property type="entry name" value="Toprim"/>
    <property type="match status" value="1"/>
</dbReference>
<feature type="site" description="Interaction with DNA" evidence="10">
    <location>
        <position position="315"/>
    </location>
</feature>
<dbReference type="GO" id="GO:0003917">
    <property type="term" value="F:DNA topoisomerase type I (single strand cut, ATP-independent) activity"/>
    <property type="evidence" value="ECO:0007669"/>
    <property type="project" value="UniProtKB-UniRule"/>
</dbReference>
<comment type="similarity">
    <text evidence="2 10">Belongs to the type IA topoisomerase family.</text>
</comment>
<comment type="caution">
    <text evidence="13">The sequence shown here is derived from an EMBL/GenBank/DDBJ whole genome shotgun (WGS) entry which is preliminary data.</text>
</comment>
<feature type="site" description="Interaction with DNA" evidence="10">
    <location>
        <position position="153"/>
    </location>
</feature>
<evidence type="ECO:0000313" key="13">
    <source>
        <dbReference type="EMBL" id="OGY25766.1"/>
    </source>
</evidence>
<keyword evidence="5" id="KW-0862">Zinc</keyword>
<evidence type="ECO:0000256" key="9">
    <source>
        <dbReference type="ARBA" id="ARBA00023235"/>
    </source>
</evidence>
<evidence type="ECO:0000259" key="12">
    <source>
        <dbReference type="PROSITE" id="PS52039"/>
    </source>
</evidence>
<dbReference type="PANTHER" id="PTHR42785:SF1">
    <property type="entry name" value="DNA TOPOISOMERASE"/>
    <property type="match status" value="1"/>
</dbReference>
<evidence type="ECO:0000256" key="6">
    <source>
        <dbReference type="ARBA" id="ARBA00022842"/>
    </source>
</evidence>
<dbReference type="PANTHER" id="PTHR42785">
    <property type="entry name" value="DNA TOPOISOMERASE, TYPE IA, CORE"/>
    <property type="match status" value="1"/>
</dbReference>
<feature type="site" description="Interaction with DNA" evidence="10">
    <location>
        <position position="144"/>
    </location>
</feature>
<dbReference type="CDD" id="cd00186">
    <property type="entry name" value="TOP1Ac"/>
    <property type="match status" value="1"/>
</dbReference>
<sequence length="693" mass="78760">MSETLVIVESPTKARTLSRFLGKDYKIEASMGHVRDLPKAKLGVDVEKNFEPEYVIPRAKRKTVEHIRDISKSAKNIILATDPDREGEAIAWHVQQLVAGNQKENNSPKFQRIVFHEITEEAVRKALKAPRTVDAKLVDAQVARRVLDRLVGYKLSPLLWKKVKSGLSAGRVQSVTVRLIVERERERQQFKPVEYWSITALLREQTSNLPAGKAGVKSQISNKEEFEAGLIQKEGKKIEVKNEKEASSIVKDLEAKDTLWQVAKKEEKQVKKYPAPPFTTSTMTQTAANSHGFTTKKTMKLAQDLYEEGLITYHRTDSVNLATISLSAARKYIKSAFGDEFLPPSARLYKTKSKLAQEAHEAIRPTKVDTTHEKIQTRLPSGQVSADHKKLYDLIWKRFVASQMAEAVYDQVTLDVTAARDQRPETRYVFRAVGSVVKFPGYQKVYGREEGDIAGEEEKRLAPLPEGTKLDLNKLIPTQHFTEPPPRYTEASLIKLLEEKGIGRPSTYVPIISTIQERNYVELEQKRFRPTPLGAAVNDFLVKNFPGIFDISFTAKMEEALDDIASGEKSWVPLISEFYGPFSKELEKVLAESDRVKIFLELTNEQCPEGHPLVIRYGRFGKFLACEKFPEHKYTKNFEEKTDSKCPESGDPIVIKRTRRGRPFYGCGGYPKCKWMSWRLPKESRVQTEDAVK</sequence>
<evidence type="ECO:0000256" key="3">
    <source>
        <dbReference type="ARBA" id="ARBA00022723"/>
    </source>
</evidence>
<dbReference type="InterPro" id="IPR013826">
    <property type="entry name" value="Topo_IA_cen_sub3"/>
</dbReference>
<evidence type="ECO:0000256" key="1">
    <source>
        <dbReference type="ARBA" id="ARBA00000213"/>
    </source>
</evidence>
<dbReference type="InterPro" id="IPR034149">
    <property type="entry name" value="TOPRIM_TopoI"/>
</dbReference>
<dbReference type="SUPFAM" id="SSF57783">
    <property type="entry name" value="Zinc beta-ribbon"/>
    <property type="match status" value="2"/>
</dbReference>
<reference evidence="13 14" key="1">
    <citation type="journal article" date="2016" name="Nat. Commun.">
        <title>Thousands of microbial genomes shed light on interconnected biogeochemical processes in an aquifer system.</title>
        <authorList>
            <person name="Anantharaman K."/>
            <person name="Brown C.T."/>
            <person name="Hug L.A."/>
            <person name="Sharon I."/>
            <person name="Castelle C.J."/>
            <person name="Probst A.J."/>
            <person name="Thomas B.C."/>
            <person name="Singh A."/>
            <person name="Wilkins M.J."/>
            <person name="Karaoz U."/>
            <person name="Brodie E.L."/>
            <person name="Williams K.H."/>
            <person name="Hubbard S.S."/>
            <person name="Banfield J.F."/>
        </authorList>
    </citation>
    <scope>NUCLEOTIDE SEQUENCE [LARGE SCALE GENOMIC DNA]</scope>
</reference>
<dbReference type="InterPro" id="IPR023405">
    <property type="entry name" value="Topo_IA_core_domain"/>
</dbReference>
<dbReference type="EMBL" id="MHCS01000040">
    <property type="protein sequence ID" value="OGY25766.1"/>
    <property type="molecule type" value="Genomic_DNA"/>
</dbReference>
<dbReference type="InterPro" id="IPR028612">
    <property type="entry name" value="Topoisom_1_IA"/>
</dbReference>
<dbReference type="Gene3D" id="3.30.65.10">
    <property type="entry name" value="Bacterial Topoisomerase I, domain 1"/>
    <property type="match status" value="2"/>
</dbReference>
<evidence type="ECO:0000256" key="5">
    <source>
        <dbReference type="ARBA" id="ARBA00022833"/>
    </source>
</evidence>
<evidence type="ECO:0000256" key="10">
    <source>
        <dbReference type="HAMAP-Rule" id="MF_00952"/>
    </source>
</evidence>
<comment type="catalytic activity">
    <reaction evidence="1 10">
        <text>ATP-independent breakage of single-stranded DNA, followed by passage and rejoining.</text>
        <dbReference type="EC" id="5.6.2.1"/>
    </reaction>
</comment>
<dbReference type="InterPro" id="IPR006171">
    <property type="entry name" value="TOPRIM_dom"/>
</dbReference>
<dbReference type="InterPro" id="IPR003602">
    <property type="entry name" value="Topo_IA_DNA-bd_dom"/>
</dbReference>
<feature type="site" description="Interaction with DNA" evidence="10">
    <location>
        <position position="33"/>
    </location>
</feature>
<dbReference type="InterPro" id="IPR013825">
    <property type="entry name" value="Topo_IA_cen_sub2"/>
</dbReference>
<dbReference type="GO" id="GO:0003677">
    <property type="term" value="F:DNA binding"/>
    <property type="evidence" value="ECO:0007669"/>
    <property type="project" value="UniProtKB-KW"/>
</dbReference>
<dbReference type="PROSITE" id="PS00396">
    <property type="entry name" value="TOPO_IA_1"/>
    <property type="match status" value="1"/>
</dbReference>
<dbReference type="GO" id="GO:0006265">
    <property type="term" value="P:DNA topological change"/>
    <property type="evidence" value="ECO:0007669"/>
    <property type="project" value="UniProtKB-UniRule"/>
</dbReference>
<feature type="region of interest" description="Interaction with DNA" evidence="10">
    <location>
        <begin position="168"/>
        <end position="173"/>
    </location>
</feature>
<name>A0A1G1WDJ3_9BACT</name>
<feature type="domain" description="Toprim" evidence="11">
    <location>
        <begin position="3"/>
        <end position="118"/>
    </location>
</feature>
<dbReference type="InterPro" id="IPR000380">
    <property type="entry name" value="Topo_IA"/>
</dbReference>
<dbReference type="SUPFAM" id="SSF56712">
    <property type="entry name" value="Prokaryotic type I DNA topoisomerase"/>
    <property type="match status" value="1"/>
</dbReference>
<evidence type="ECO:0000256" key="2">
    <source>
        <dbReference type="ARBA" id="ARBA00009446"/>
    </source>
</evidence>
<feature type="active site" description="O-(5'-phospho-DNA)-tyrosine intermediate" evidence="10">
    <location>
        <position position="313"/>
    </location>
</feature>
<dbReference type="Pfam" id="PF01396">
    <property type="entry name" value="Zn_ribbon_Top1"/>
    <property type="match status" value="2"/>
</dbReference>
<keyword evidence="8 10" id="KW-0238">DNA-binding</keyword>
<evidence type="ECO:0000259" key="11">
    <source>
        <dbReference type="PROSITE" id="PS50880"/>
    </source>
</evidence>
<comment type="subunit">
    <text evidence="10">Monomer.</text>
</comment>
<dbReference type="AlphaFoldDB" id="A0A1G1WDJ3"/>
<dbReference type="PRINTS" id="PR00417">
    <property type="entry name" value="PRTPISMRASEI"/>
</dbReference>
<dbReference type="EC" id="5.6.2.1" evidence="10"/>
<keyword evidence="4" id="KW-0863">Zinc-finger</keyword>
<dbReference type="GO" id="GO:0005694">
    <property type="term" value="C:chromosome"/>
    <property type="evidence" value="ECO:0007669"/>
    <property type="project" value="InterPro"/>
</dbReference>
<evidence type="ECO:0000256" key="4">
    <source>
        <dbReference type="ARBA" id="ARBA00022771"/>
    </source>
</evidence>
<keyword evidence="9 10" id="KW-0413">Isomerase</keyword>
<dbReference type="STRING" id="1802596.A2Z11_01110"/>
<dbReference type="Gene3D" id="2.70.20.10">
    <property type="entry name" value="Topoisomerase I, domain 3"/>
    <property type="match status" value="1"/>
</dbReference>
<dbReference type="InterPro" id="IPR003601">
    <property type="entry name" value="Topo_IA_2"/>
</dbReference>
<dbReference type="NCBIfam" id="TIGR01051">
    <property type="entry name" value="topA_bact"/>
    <property type="match status" value="1"/>
</dbReference>
<dbReference type="InterPro" id="IPR005733">
    <property type="entry name" value="TopoI_bac-type"/>
</dbReference>
<feature type="site" description="Interaction with DNA" evidence="10">
    <location>
        <position position="518"/>
    </location>
</feature>
<keyword evidence="3" id="KW-0479">Metal-binding</keyword>
<dbReference type="InterPro" id="IPR013497">
    <property type="entry name" value="Topo_IA_cen"/>
</dbReference>
<dbReference type="SMART" id="SM00437">
    <property type="entry name" value="TOP1Ac"/>
    <property type="match status" value="1"/>
</dbReference>
<protein>
    <recommendedName>
        <fullName evidence="10">DNA topoisomerase 1</fullName>
        <ecNumber evidence="10">5.6.2.1</ecNumber>
    </recommendedName>
    <alternativeName>
        <fullName evidence="10">DNA topoisomerase I</fullName>
    </alternativeName>
</protein>
<dbReference type="Gene3D" id="1.10.460.10">
    <property type="entry name" value="Topoisomerase I, domain 2"/>
    <property type="match status" value="1"/>
</dbReference>
<dbReference type="Gene3D" id="3.40.50.140">
    <property type="match status" value="1"/>
</dbReference>
<dbReference type="GO" id="GO:0008270">
    <property type="term" value="F:zinc ion binding"/>
    <property type="evidence" value="ECO:0007669"/>
    <property type="project" value="UniProtKB-KW"/>
</dbReference>
<proteinExistence type="inferred from homology"/>
<feature type="site" description="Interaction with DNA" evidence="10">
    <location>
        <position position="148"/>
    </location>
</feature>
<dbReference type="SMART" id="SM00493">
    <property type="entry name" value="TOPRIM"/>
    <property type="match status" value="1"/>
</dbReference>
<dbReference type="CDD" id="cd03363">
    <property type="entry name" value="TOPRIM_TopoIA_TopoI"/>
    <property type="match status" value="1"/>
</dbReference>